<proteinExistence type="predicted"/>
<keyword evidence="2" id="KW-1185">Reference proteome</keyword>
<evidence type="ECO:0008006" key="3">
    <source>
        <dbReference type="Google" id="ProtNLM"/>
    </source>
</evidence>
<dbReference type="Pfam" id="PF10824">
    <property type="entry name" value="T7SS_ESX_EspC"/>
    <property type="match status" value="1"/>
</dbReference>
<gene>
    <name evidence="1" type="ORF">MPUL_09510</name>
</gene>
<dbReference type="GO" id="GO:0009306">
    <property type="term" value="P:protein secretion"/>
    <property type="evidence" value="ECO:0007669"/>
    <property type="project" value="InterPro"/>
</dbReference>
<dbReference type="EMBL" id="AP022599">
    <property type="protein sequence ID" value="BBY79793.1"/>
    <property type="molecule type" value="Genomic_DNA"/>
</dbReference>
<evidence type="ECO:0000313" key="2">
    <source>
        <dbReference type="Proteomes" id="UP000467252"/>
    </source>
</evidence>
<dbReference type="InterPro" id="IPR022536">
    <property type="entry name" value="EspC"/>
</dbReference>
<accession>A0A7I7UFW9</accession>
<sequence length="99" mass="10048">MRPNHMRADTDAIRHLGSATTAHAAELTDVAAMLASLPPPDLGPVGARFLTALQQASGDGARALAALSERLSSSGHTARTTAAAYDAADDGARARITGV</sequence>
<evidence type="ECO:0000313" key="1">
    <source>
        <dbReference type="EMBL" id="BBY79793.1"/>
    </source>
</evidence>
<dbReference type="Proteomes" id="UP000467252">
    <property type="component" value="Chromosome"/>
</dbReference>
<name>A0A7I7UFW9_MYCPV</name>
<dbReference type="AlphaFoldDB" id="A0A7I7UFW9"/>
<organism evidence="1 2">
    <name type="scientific">Mycolicibacterium pulveris</name>
    <name type="common">Mycobacterium pulveris</name>
    <dbReference type="NCBI Taxonomy" id="36813"/>
    <lineage>
        <taxon>Bacteria</taxon>
        <taxon>Bacillati</taxon>
        <taxon>Actinomycetota</taxon>
        <taxon>Actinomycetes</taxon>
        <taxon>Mycobacteriales</taxon>
        <taxon>Mycobacteriaceae</taxon>
        <taxon>Mycolicibacterium</taxon>
    </lineage>
</organism>
<reference evidence="1 2" key="1">
    <citation type="journal article" date="2019" name="Emerg. Microbes Infect.">
        <title>Comprehensive subspecies identification of 175 nontuberculous mycobacteria species based on 7547 genomic profiles.</title>
        <authorList>
            <person name="Matsumoto Y."/>
            <person name="Kinjo T."/>
            <person name="Motooka D."/>
            <person name="Nabeya D."/>
            <person name="Jung N."/>
            <person name="Uechi K."/>
            <person name="Horii T."/>
            <person name="Iida T."/>
            <person name="Fujita J."/>
            <person name="Nakamura S."/>
        </authorList>
    </citation>
    <scope>NUCLEOTIDE SEQUENCE [LARGE SCALE GENOMIC DNA]</scope>
    <source>
        <strain evidence="1 2">JCM 6370</strain>
    </source>
</reference>
<protein>
    <recommendedName>
        <fullName evidence="3">ESX-1 secretion-associated protein</fullName>
    </recommendedName>
</protein>